<dbReference type="RefSeq" id="WP_380675018.1">
    <property type="nucleotide sequence ID" value="NZ_CP173186.1"/>
</dbReference>
<evidence type="ECO:0000313" key="7">
    <source>
        <dbReference type="Proteomes" id="UP001589792"/>
    </source>
</evidence>
<dbReference type="Proteomes" id="UP001589792">
    <property type="component" value="Unassembled WGS sequence"/>
</dbReference>
<gene>
    <name evidence="6" type="ORF">ACFFJ3_10620</name>
</gene>
<dbReference type="EMBL" id="JBHLXG010000008">
    <property type="protein sequence ID" value="MFC0226950.1"/>
    <property type="molecule type" value="Genomic_DNA"/>
</dbReference>
<evidence type="ECO:0000256" key="3">
    <source>
        <dbReference type="ARBA" id="ARBA00022729"/>
    </source>
</evidence>
<dbReference type="InterPro" id="IPR010583">
    <property type="entry name" value="MipA"/>
</dbReference>
<organism evidence="6 7">
    <name type="scientific">Serratia aquatilis</name>
    <dbReference type="NCBI Taxonomy" id="1737515"/>
    <lineage>
        <taxon>Bacteria</taxon>
        <taxon>Pseudomonadati</taxon>
        <taxon>Pseudomonadota</taxon>
        <taxon>Gammaproteobacteria</taxon>
        <taxon>Enterobacterales</taxon>
        <taxon>Yersiniaceae</taxon>
        <taxon>Serratia</taxon>
    </lineage>
</organism>
<keyword evidence="4" id="KW-0472">Membrane</keyword>
<name>A0ABV6EDF5_9GAMM</name>
<proteinExistence type="inferred from homology"/>
<evidence type="ECO:0000256" key="5">
    <source>
        <dbReference type="ARBA" id="ARBA00023237"/>
    </source>
</evidence>
<protein>
    <submittedName>
        <fullName evidence="6">MipA/OmpV family protein</fullName>
    </submittedName>
</protein>
<dbReference type="PANTHER" id="PTHR38776">
    <property type="entry name" value="MLTA-INTERACTING PROTEIN-RELATED"/>
    <property type="match status" value="1"/>
</dbReference>
<evidence type="ECO:0000313" key="6">
    <source>
        <dbReference type="EMBL" id="MFC0226950.1"/>
    </source>
</evidence>
<comment type="similarity">
    <text evidence="2">Belongs to the MipA/OmpV family.</text>
</comment>
<dbReference type="Pfam" id="PF06629">
    <property type="entry name" value="MipA"/>
    <property type="match status" value="1"/>
</dbReference>
<comment type="subcellular location">
    <subcellularLocation>
        <location evidence="1">Cell outer membrane</location>
    </subcellularLocation>
</comment>
<accession>A0ABV6EDF5</accession>
<reference evidence="6 7" key="1">
    <citation type="submission" date="2024-09" db="EMBL/GenBank/DDBJ databases">
        <authorList>
            <person name="Sun Q."/>
            <person name="Mori K."/>
        </authorList>
    </citation>
    <scope>NUCLEOTIDE SEQUENCE [LARGE SCALE GENOMIC DNA]</scope>
    <source>
        <strain evidence="6 7">CCM 8626</strain>
    </source>
</reference>
<keyword evidence="7" id="KW-1185">Reference proteome</keyword>
<comment type="caution">
    <text evidence="6">The sequence shown here is derived from an EMBL/GenBank/DDBJ whole genome shotgun (WGS) entry which is preliminary data.</text>
</comment>
<evidence type="ECO:0000256" key="2">
    <source>
        <dbReference type="ARBA" id="ARBA00005722"/>
    </source>
</evidence>
<keyword evidence="5" id="KW-0998">Cell outer membrane</keyword>
<evidence type="ECO:0000256" key="1">
    <source>
        <dbReference type="ARBA" id="ARBA00004442"/>
    </source>
</evidence>
<keyword evidence="3" id="KW-0732">Signal</keyword>
<sequence length="257" mass="28861">MNSHIYSAARNSFLPISTVSLAALLFSNGVFAGEWSVGAGVLAEKLPYHQYKTQFIPLPIVTYQGEQFFINSQGIGLNMLNTEKHNLHLAVNYSPLNFNPSESDDPAMKQLDKRRATAMAGIGYQYHADWGTLSGEVATDILGYSKGSIVDVGYQYSFQFNKLQLIPSVGMRWQSRSFNDYYFGVSQQESQRSKLREYQANSGVSSYLSLASHYAVNDNWQLFLLGRYEQMSDAVKDSPMTARDYNVLVATGVVYRF</sequence>
<evidence type="ECO:0000256" key="4">
    <source>
        <dbReference type="ARBA" id="ARBA00023136"/>
    </source>
</evidence>
<dbReference type="PANTHER" id="PTHR38776:SF1">
    <property type="entry name" value="MLTA-INTERACTING PROTEIN-RELATED"/>
    <property type="match status" value="1"/>
</dbReference>